<dbReference type="Proteomes" id="UP001595699">
    <property type="component" value="Unassembled WGS sequence"/>
</dbReference>
<evidence type="ECO:0000259" key="1">
    <source>
        <dbReference type="Pfam" id="PF08241"/>
    </source>
</evidence>
<dbReference type="EMBL" id="JBHRZH010000056">
    <property type="protein sequence ID" value="MFC3766660.1"/>
    <property type="molecule type" value="Genomic_DNA"/>
</dbReference>
<dbReference type="PANTHER" id="PTHR42912">
    <property type="entry name" value="METHYLTRANSFERASE"/>
    <property type="match status" value="1"/>
</dbReference>
<dbReference type="GO" id="GO:0032259">
    <property type="term" value="P:methylation"/>
    <property type="evidence" value="ECO:0007669"/>
    <property type="project" value="UniProtKB-KW"/>
</dbReference>
<name>A0ABV7YR23_9ACTN</name>
<evidence type="ECO:0000313" key="2">
    <source>
        <dbReference type="EMBL" id="MFC3766660.1"/>
    </source>
</evidence>
<keyword evidence="2" id="KW-0808">Transferase</keyword>
<dbReference type="CDD" id="cd02440">
    <property type="entry name" value="AdoMet_MTases"/>
    <property type="match status" value="1"/>
</dbReference>
<keyword evidence="3" id="KW-1185">Reference proteome</keyword>
<evidence type="ECO:0000313" key="3">
    <source>
        <dbReference type="Proteomes" id="UP001595699"/>
    </source>
</evidence>
<protein>
    <submittedName>
        <fullName evidence="2">Class I SAM-dependent methyltransferase</fullName>
        <ecNumber evidence="2">2.1.1.-</ecNumber>
    </submittedName>
</protein>
<reference evidence="3" key="1">
    <citation type="journal article" date="2019" name="Int. J. Syst. Evol. Microbiol.">
        <title>The Global Catalogue of Microorganisms (GCM) 10K type strain sequencing project: providing services to taxonomists for standard genome sequencing and annotation.</title>
        <authorList>
            <consortium name="The Broad Institute Genomics Platform"/>
            <consortium name="The Broad Institute Genome Sequencing Center for Infectious Disease"/>
            <person name="Wu L."/>
            <person name="Ma J."/>
        </authorList>
    </citation>
    <scope>NUCLEOTIDE SEQUENCE [LARGE SCALE GENOMIC DNA]</scope>
    <source>
        <strain evidence="3">CGMCC 4.7241</strain>
    </source>
</reference>
<gene>
    <name evidence="2" type="ORF">ACFOUW_37935</name>
</gene>
<dbReference type="InterPro" id="IPR029063">
    <property type="entry name" value="SAM-dependent_MTases_sf"/>
</dbReference>
<dbReference type="GO" id="GO:0008168">
    <property type="term" value="F:methyltransferase activity"/>
    <property type="evidence" value="ECO:0007669"/>
    <property type="project" value="UniProtKB-KW"/>
</dbReference>
<dbReference type="EC" id="2.1.1.-" evidence="2"/>
<dbReference type="InterPro" id="IPR013216">
    <property type="entry name" value="Methyltransf_11"/>
</dbReference>
<dbReference type="RefSeq" id="WP_205118245.1">
    <property type="nucleotide sequence ID" value="NZ_JAFBCM010000001.1"/>
</dbReference>
<feature type="domain" description="Methyltransferase type 11" evidence="1">
    <location>
        <begin position="54"/>
        <end position="141"/>
    </location>
</feature>
<comment type="caution">
    <text evidence="2">The sequence shown here is derived from an EMBL/GenBank/DDBJ whole genome shotgun (WGS) entry which is preliminary data.</text>
</comment>
<accession>A0ABV7YR23</accession>
<keyword evidence="2" id="KW-0489">Methyltransferase</keyword>
<organism evidence="2 3">
    <name type="scientific">Tenggerimyces flavus</name>
    <dbReference type="NCBI Taxonomy" id="1708749"/>
    <lineage>
        <taxon>Bacteria</taxon>
        <taxon>Bacillati</taxon>
        <taxon>Actinomycetota</taxon>
        <taxon>Actinomycetes</taxon>
        <taxon>Propionibacteriales</taxon>
        <taxon>Nocardioidaceae</taxon>
        <taxon>Tenggerimyces</taxon>
    </lineage>
</organism>
<dbReference type="Gene3D" id="3.40.50.150">
    <property type="entry name" value="Vaccinia Virus protein VP39"/>
    <property type="match status" value="1"/>
</dbReference>
<proteinExistence type="predicted"/>
<dbReference type="Pfam" id="PF08241">
    <property type="entry name" value="Methyltransf_11"/>
    <property type="match status" value="1"/>
</dbReference>
<sequence>MLDPQQAVQQDWLVVDEGWGRKAVDFATLAEPANCREYLGMHHRLGVDHGDRLLDIACGAGLAVELAAVRGASCAGIDASDRLIAVARDRTPDADLRVGDMHALPWDDASFDVVTSFRGIWGTTPAALDEVLRVLVPGGRVGLTVWGHIKVSPGAWALEPLRLAQEAKLANQAAMQLGRPGAGEQLLASHGFVEIERFTVPAAWEFADPDTFARALASTGPAYEAIQNVGEAAFLEAATAQAHVQVRDGLPLRAKIEVVGYLARKAA</sequence>
<dbReference type="SUPFAM" id="SSF53335">
    <property type="entry name" value="S-adenosyl-L-methionine-dependent methyltransferases"/>
    <property type="match status" value="1"/>
</dbReference>
<dbReference type="InterPro" id="IPR050508">
    <property type="entry name" value="Methyltransf_Superfamily"/>
</dbReference>